<evidence type="ECO:0000256" key="4">
    <source>
        <dbReference type="ARBA" id="ARBA00023224"/>
    </source>
</evidence>
<organism evidence="10 11">
    <name type="scientific">Paenibacillus sedimenti</name>
    <dbReference type="NCBI Taxonomy" id="2770274"/>
    <lineage>
        <taxon>Bacteria</taxon>
        <taxon>Bacillati</taxon>
        <taxon>Bacillota</taxon>
        <taxon>Bacilli</taxon>
        <taxon>Bacillales</taxon>
        <taxon>Paenibacillaceae</taxon>
        <taxon>Paenibacillus</taxon>
    </lineage>
</organism>
<evidence type="ECO:0000259" key="8">
    <source>
        <dbReference type="PROSITE" id="PS50111"/>
    </source>
</evidence>
<dbReference type="PRINTS" id="PR00260">
    <property type="entry name" value="CHEMTRNSDUCR"/>
</dbReference>
<feature type="domain" description="Methyl-accepting transducer" evidence="8">
    <location>
        <begin position="273"/>
        <end position="509"/>
    </location>
</feature>
<keyword evidence="7" id="KW-0812">Transmembrane</keyword>
<comment type="similarity">
    <text evidence="5">Belongs to the methyl-accepting chemotaxis (MCP) protein family.</text>
</comment>
<evidence type="ECO:0000313" key="10">
    <source>
        <dbReference type="EMBL" id="MBD0384488.1"/>
    </source>
</evidence>
<dbReference type="PROSITE" id="PS50111">
    <property type="entry name" value="CHEMOTAXIS_TRANSDUC_2"/>
    <property type="match status" value="1"/>
</dbReference>
<dbReference type="AlphaFoldDB" id="A0A926KYA9"/>
<keyword evidence="11" id="KW-1185">Reference proteome</keyword>
<sequence length="560" mass="61438">MRTIRIKLLLSFGSILLLLLILAALTYSNMDKVNRHINNSVKTDLPLLIAGEQLRFVVAQQLALARGFVLYGDADYKTKFQTYTEQSAQIDQILLQSDSTDAVLPLINTHQNLNTEFQNRIFPLVESGNKTQAMTVMQQQLEPQARQLLDDFESLAANRETDMKAQGTDVARNADQVKALILFVSFSVFLLGSLLAYLLTGYIVRPIIAVSGRMKDIAQGDFRPVTLQSKLKDEIGALILSMNETLSHLRPIIRQIRSASQEIGQTSADLSSAANASSQSSKQIDAAMEQIVKDSFHQGMQTEESSKAMEEMSHGIQQIAESASEALEMSSSASQKASEGMQHILQTLKQMREIETSVLQTASVMEHLSGQSQIIEDMGNRIKEIATQTNLLALNASIEAARAQEHGRGFSVVAGEIRKLAVHAEELTSTILGSVSGIQQQIAQSVHHSHLSLSEVHQGKTSMELGAEMFQEIVHSNRQVASRMEEIAASIQEMSAGSQQVSASLITLADYAKHSADRTSEVMASSEEMMTTMEHMASSSRSLKEMADSLQHSAATFILE</sequence>
<dbReference type="Pfam" id="PF00015">
    <property type="entry name" value="MCPsignal"/>
    <property type="match status" value="1"/>
</dbReference>
<accession>A0A926KYA9</accession>
<dbReference type="CDD" id="cd06225">
    <property type="entry name" value="HAMP"/>
    <property type="match status" value="1"/>
</dbReference>
<keyword evidence="2" id="KW-1003">Cell membrane</keyword>
<dbReference type="GO" id="GO:0006935">
    <property type="term" value="P:chemotaxis"/>
    <property type="evidence" value="ECO:0007669"/>
    <property type="project" value="InterPro"/>
</dbReference>
<dbReference type="RefSeq" id="WP_188178263.1">
    <property type="nucleotide sequence ID" value="NZ_JACVVD010000020.1"/>
</dbReference>
<keyword evidence="3 7" id="KW-0472">Membrane</keyword>
<keyword evidence="7" id="KW-1133">Transmembrane helix</keyword>
<name>A0A926KYA9_9BACL</name>
<evidence type="ECO:0000256" key="3">
    <source>
        <dbReference type="ARBA" id="ARBA00023136"/>
    </source>
</evidence>
<reference evidence="10" key="1">
    <citation type="submission" date="2020-09" db="EMBL/GenBank/DDBJ databases">
        <title>Draft Genome Sequence of Paenibacillus sp. WST5.</title>
        <authorList>
            <person name="Bao Z."/>
        </authorList>
    </citation>
    <scope>NUCLEOTIDE SEQUENCE</scope>
    <source>
        <strain evidence="10">WST5</strain>
    </source>
</reference>
<dbReference type="SUPFAM" id="SSF58104">
    <property type="entry name" value="Methyl-accepting chemotaxis protein (MCP) signaling domain"/>
    <property type="match status" value="1"/>
</dbReference>
<feature type="transmembrane region" description="Helical" evidence="7">
    <location>
        <begin position="180"/>
        <end position="204"/>
    </location>
</feature>
<dbReference type="Pfam" id="PF00672">
    <property type="entry name" value="HAMP"/>
    <property type="match status" value="1"/>
</dbReference>
<dbReference type="InterPro" id="IPR004089">
    <property type="entry name" value="MCPsignal_dom"/>
</dbReference>
<keyword evidence="4 6" id="KW-0807">Transducer</keyword>
<comment type="subcellular location">
    <subcellularLocation>
        <location evidence="1">Cell membrane</location>
    </subcellularLocation>
</comment>
<dbReference type="InterPro" id="IPR003660">
    <property type="entry name" value="HAMP_dom"/>
</dbReference>
<dbReference type="SMART" id="SM00304">
    <property type="entry name" value="HAMP"/>
    <property type="match status" value="1"/>
</dbReference>
<evidence type="ECO:0000256" key="6">
    <source>
        <dbReference type="PROSITE-ProRule" id="PRU00284"/>
    </source>
</evidence>
<protein>
    <submittedName>
        <fullName evidence="10">Methyl-accepting chemotaxis protein</fullName>
    </submittedName>
</protein>
<dbReference type="SMART" id="SM00283">
    <property type="entry name" value="MA"/>
    <property type="match status" value="1"/>
</dbReference>
<comment type="caution">
    <text evidence="10">The sequence shown here is derived from an EMBL/GenBank/DDBJ whole genome shotgun (WGS) entry which is preliminary data.</text>
</comment>
<evidence type="ECO:0000259" key="9">
    <source>
        <dbReference type="PROSITE" id="PS50885"/>
    </source>
</evidence>
<dbReference type="EMBL" id="JACVVD010000020">
    <property type="protein sequence ID" value="MBD0384488.1"/>
    <property type="molecule type" value="Genomic_DNA"/>
</dbReference>
<evidence type="ECO:0000256" key="7">
    <source>
        <dbReference type="SAM" id="Phobius"/>
    </source>
</evidence>
<dbReference type="Gene3D" id="1.10.287.950">
    <property type="entry name" value="Methyl-accepting chemotaxis protein"/>
    <property type="match status" value="1"/>
</dbReference>
<evidence type="ECO:0000256" key="2">
    <source>
        <dbReference type="ARBA" id="ARBA00022475"/>
    </source>
</evidence>
<dbReference type="PANTHER" id="PTHR32089:SF112">
    <property type="entry name" value="LYSOZYME-LIKE PROTEIN-RELATED"/>
    <property type="match status" value="1"/>
</dbReference>
<dbReference type="GO" id="GO:0007165">
    <property type="term" value="P:signal transduction"/>
    <property type="evidence" value="ECO:0007669"/>
    <property type="project" value="UniProtKB-KW"/>
</dbReference>
<dbReference type="GO" id="GO:0005886">
    <property type="term" value="C:plasma membrane"/>
    <property type="evidence" value="ECO:0007669"/>
    <property type="project" value="UniProtKB-SubCell"/>
</dbReference>
<dbReference type="PROSITE" id="PS50885">
    <property type="entry name" value="HAMP"/>
    <property type="match status" value="1"/>
</dbReference>
<evidence type="ECO:0000313" key="11">
    <source>
        <dbReference type="Proteomes" id="UP000650466"/>
    </source>
</evidence>
<dbReference type="GO" id="GO:0004888">
    <property type="term" value="F:transmembrane signaling receptor activity"/>
    <property type="evidence" value="ECO:0007669"/>
    <property type="project" value="InterPro"/>
</dbReference>
<feature type="domain" description="HAMP" evidence="9">
    <location>
        <begin position="201"/>
        <end position="254"/>
    </location>
</feature>
<dbReference type="CDD" id="cd11386">
    <property type="entry name" value="MCP_signal"/>
    <property type="match status" value="1"/>
</dbReference>
<proteinExistence type="inferred from homology"/>
<evidence type="ECO:0000256" key="5">
    <source>
        <dbReference type="ARBA" id="ARBA00029447"/>
    </source>
</evidence>
<dbReference type="InterPro" id="IPR004090">
    <property type="entry name" value="Chemotax_Me-accpt_rcpt"/>
</dbReference>
<dbReference type="Proteomes" id="UP000650466">
    <property type="component" value="Unassembled WGS sequence"/>
</dbReference>
<evidence type="ECO:0000256" key="1">
    <source>
        <dbReference type="ARBA" id="ARBA00004236"/>
    </source>
</evidence>
<gene>
    <name evidence="10" type="ORF">ICC18_31080</name>
</gene>
<dbReference type="PANTHER" id="PTHR32089">
    <property type="entry name" value="METHYL-ACCEPTING CHEMOTAXIS PROTEIN MCPB"/>
    <property type="match status" value="1"/>
</dbReference>